<name>A0A0F9TDH8_9ZZZZ</name>
<keyword evidence="1" id="KW-0472">Membrane</keyword>
<keyword evidence="1" id="KW-0812">Transmembrane</keyword>
<comment type="caution">
    <text evidence="2">The sequence shown here is derived from an EMBL/GenBank/DDBJ whole genome shotgun (WGS) entry which is preliminary data.</text>
</comment>
<reference evidence="2" key="1">
    <citation type="journal article" date="2015" name="Nature">
        <title>Complex archaea that bridge the gap between prokaryotes and eukaryotes.</title>
        <authorList>
            <person name="Spang A."/>
            <person name="Saw J.H."/>
            <person name="Jorgensen S.L."/>
            <person name="Zaremba-Niedzwiedzka K."/>
            <person name="Martijn J."/>
            <person name="Lind A.E."/>
            <person name="van Eijk R."/>
            <person name="Schleper C."/>
            <person name="Guy L."/>
            <person name="Ettema T.J."/>
        </authorList>
    </citation>
    <scope>NUCLEOTIDE SEQUENCE</scope>
</reference>
<evidence type="ECO:0000256" key="1">
    <source>
        <dbReference type="SAM" id="Phobius"/>
    </source>
</evidence>
<feature type="transmembrane region" description="Helical" evidence="1">
    <location>
        <begin position="12"/>
        <end position="37"/>
    </location>
</feature>
<gene>
    <name evidence="2" type="ORF">LCGC14_0666600</name>
</gene>
<keyword evidence="1" id="KW-1133">Transmembrane helix</keyword>
<accession>A0A0F9TDH8</accession>
<sequence>MIGRIVAGIVQAAVIGFMLAFSIMLVIFIPMTVYQILR</sequence>
<evidence type="ECO:0000313" key="2">
    <source>
        <dbReference type="EMBL" id="KKN47051.1"/>
    </source>
</evidence>
<proteinExistence type="predicted"/>
<protein>
    <submittedName>
        <fullName evidence="2">Uncharacterized protein</fullName>
    </submittedName>
</protein>
<organism evidence="2">
    <name type="scientific">marine sediment metagenome</name>
    <dbReference type="NCBI Taxonomy" id="412755"/>
    <lineage>
        <taxon>unclassified sequences</taxon>
        <taxon>metagenomes</taxon>
        <taxon>ecological metagenomes</taxon>
    </lineage>
</organism>
<dbReference type="AlphaFoldDB" id="A0A0F9TDH8"/>
<dbReference type="EMBL" id="LAZR01001297">
    <property type="protein sequence ID" value="KKN47051.1"/>
    <property type="molecule type" value="Genomic_DNA"/>
</dbReference>